<name>A0ACC6V1S6_9CREN</name>
<keyword evidence="1" id="KW-0418">Kinase</keyword>
<gene>
    <name evidence="1" type="ORF">TU35_005395</name>
</gene>
<reference evidence="1" key="1">
    <citation type="submission" date="2024-07" db="EMBL/GenBank/DDBJ databases">
        <title>Metagenome and Metagenome-Assembled Genomes of Archaea from a hot spring from the geothermal field of Los Azufres, Mexico.</title>
        <authorList>
            <person name="Marin-Paredes R."/>
            <person name="Martinez-Romero E."/>
            <person name="Servin-Garciduenas L.E."/>
        </authorList>
    </citation>
    <scope>NUCLEOTIDE SEQUENCE</scope>
</reference>
<evidence type="ECO:0000313" key="1">
    <source>
        <dbReference type="EMBL" id="MFB6490669.1"/>
    </source>
</evidence>
<dbReference type="EMBL" id="JZWT02000012">
    <property type="protein sequence ID" value="MFB6490669.1"/>
    <property type="molecule type" value="Genomic_DNA"/>
</dbReference>
<keyword evidence="1" id="KW-0808">Transferase</keyword>
<proteinExistence type="predicted"/>
<accession>A0ACC6V1S6</accession>
<comment type="caution">
    <text evidence="1">The sequence shown here is derived from an EMBL/GenBank/DDBJ whole genome shotgun (WGS) entry which is preliminary data.</text>
</comment>
<evidence type="ECO:0000313" key="2">
    <source>
        <dbReference type="Proteomes" id="UP000033636"/>
    </source>
</evidence>
<sequence>MISIVYRPDLEAYAKRLSALIGAEPLSCSKRPDLTVVVGGDGTLLSAIHTHPCVLDSVVLHVGGGKINFFSAIRVGEAPLEEIARRITSGDFRVIELPTIDAGCTAVNEVVVRNADYKKLLSFKLYGDSLSIDGRADGVIISTPQGSTGYALSAMAPIVDFRINAFIIAFIAPFTLYLRPLIVPPGELWVEAFQDAVLVCDGYEELRDRKFLIRPGARRLKMAVFGDFDYGERVAARLIAR</sequence>
<dbReference type="Proteomes" id="UP000033636">
    <property type="component" value="Unassembled WGS sequence"/>
</dbReference>
<protein>
    <submittedName>
        <fullName evidence="1">NAD(+)/NADH kinase</fullName>
    </submittedName>
</protein>
<organism evidence="1 2">
    <name type="scientific">Thermoproteus sp. AZ2</name>
    <dbReference type="NCBI Taxonomy" id="1609232"/>
    <lineage>
        <taxon>Archaea</taxon>
        <taxon>Thermoproteota</taxon>
        <taxon>Thermoprotei</taxon>
        <taxon>Thermoproteales</taxon>
        <taxon>Thermoproteaceae</taxon>
        <taxon>Thermoproteus</taxon>
    </lineage>
</organism>